<dbReference type="SUPFAM" id="SSF55785">
    <property type="entry name" value="PYP-like sensor domain (PAS domain)"/>
    <property type="match status" value="9"/>
</dbReference>
<keyword evidence="8" id="KW-0129">CBS domain</keyword>
<evidence type="ECO:0000259" key="10">
    <source>
        <dbReference type="PROSITE" id="PS50110"/>
    </source>
</evidence>
<dbReference type="PROSITE" id="PS50110">
    <property type="entry name" value="RESPONSE_REGULATORY"/>
    <property type="match status" value="1"/>
</dbReference>
<dbReference type="SMART" id="SM00086">
    <property type="entry name" value="PAC"/>
    <property type="match status" value="9"/>
</dbReference>
<dbReference type="EMBL" id="JAAVJL010000001">
    <property type="protein sequence ID" value="NMF57604.1"/>
    <property type="molecule type" value="Genomic_DNA"/>
</dbReference>
<dbReference type="NCBIfam" id="TIGR00229">
    <property type="entry name" value="sensory_box"/>
    <property type="match status" value="8"/>
</dbReference>
<dbReference type="SMART" id="SM00116">
    <property type="entry name" value="CBS"/>
    <property type="match status" value="2"/>
</dbReference>
<dbReference type="InterPro" id="IPR000644">
    <property type="entry name" value="CBS_dom"/>
</dbReference>
<sequence>MSKVSHLTPQDLQSAIARNFLTITSDQSVRSAITMMGETGESCVLVLQRSESDCTDLASHDLLGIVTERDIIHVSLQSTPLEQISVRTIMSQPVITISESSLDDLQAVVLLFQQHHIQHLPVLDGDRVVGILDKNRLTDLLAQSFLDNREIRKIESSRQASDLQSSSLAAAAPVAIFKFDEIFHCTYVNDRWSEMSGRPKESALGNGWIDSLHPDDRDSLLAQWSQDYTQSNFNDRVIVHSEGRHLRPDGSTNWFYVQVVQEIDSDNNVVGYVGTLTDITSRKQAEIALQKSEQRYRALMDGASDAIFLSDTQGYGITANQQAEILLGYSREEIKNLHMSLIHPPESLEAVTAHFTQIVQNESATSLETLVVRKDGSLIPVDITARIIELEGEHIVQAIFRDISARKCIEEELAKSEAKFRHLVEGVNDLIWSADQDGVFTYLSPQFKDIFGWEPSEWIGKSMIGLIHAEDLPSLADYIQNSRAGQRSNKAEFRHLHQNGLYIWVKVHSTSILDSEGRVIGYQGVLTDINDRKNSEEALRVSEEMFRSAFDKTAIGMSLVSPEGRFIKVNAAICNFFGYSEAELLQLSFQDITHPDDLSNSVELVRKLIADEIQNHSFEKRYYTKQGQVVWGFISISIVRDIHRNPLYLVAQIQDISDRKQAELQLQNISTRLEVALQAARIGIWEWDVVTGDLIWDERMYEFYGVNPAKKITAETWMNRIHPEDISNALEDSRQALAGAKEYDSEFRVLLPDGSSRYLQSHAIVQRDTQDNPLRMIGVNYDITQQKQAELKLRESEIRFRRVFESSVVGMLFADFQGHILEANDRFLEMIGYTREELLSGSIHWDDLTPPEHVANDLIAIEQLQQHGVINPWEKEYYRKDGSRVAVLIGAALLPDTHDQTICIVMDISDRKHAEEILAQYTYEVEDLYNNAPCGYHSLDPNGRYIRVNETELQWLGYKREEMIGQPLIKFFTEDSCQAFFRNYQVFLEQGAIKNAEYDLICKDGAILPVMISATAVKDEQGNYLYNRATMVDIRDRKQSELALRESQRFIQQIADASPNILYLYDIQEHRNIYTNREIFTTLGYSSAEIQAMGANFIQQLLHPDDLKETLPNYYQRIQGAKDGEVIETEYRMRHANGEWRWLFSRDSVFSRDADGQVKQTIGTAEDITEWKQLQQEQNRLISILEASTDYISMIDANGNVFWKNAQLKSLCGIDPYAEEVVQFKISDCHPQWVADLIFQEGFPAAIATGSWLGETAILDSQGQEIPVSQLILSHKSPQGEVEFFSFIMRDMRVQKEYEQRLEKTNAELMRATQLKNEFLATMSHELRTPLNAILGMTESLKEQIFGMVNERQLQALQTVERSGMHLLELINDILDVAKIEAGQIELNYTPTSITYLCQSSLAFIRQQANHKNIKINVQIPTMCSDILVDERRMRQVLINLLNNAVKFTPEGGNVTLAVRRTANQEDTKPASWIQFSVADTGIGISRDKIPRLFQPFMQIDSSLNRKYAGTGLGLVLVKRIVELHGGKVRLTSELDVGSCFDIFIPYIPESSNTKLANGATQPTIYFESNGGSQPEIASETITETLAIAPTSSPTILIVEDNEANINTLANYLEAKGYQLLLARDGLSAITMATNHHPDLILMDIQMPVMDGLESTKQIRRNPELVNIPIIALTALAMPDDREKCIEAGVNDYLTKPVKLKQLHTLIQQLLT</sequence>
<evidence type="ECO:0000256" key="2">
    <source>
        <dbReference type="ARBA" id="ARBA00012438"/>
    </source>
</evidence>
<comment type="caution">
    <text evidence="14">The sequence shown here is derived from an EMBL/GenBank/DDBJ whole genome shotgun (WGS) entry which is preliminary data.</text>
</comment>
<feature type="domain" description="PAS" evidence="11">
    <location>
        <begin position="1047"/>
        <end position="1121"/>
    </location>
</feature>
<dbReference type="SUPFAM" id="SSF54631">
    <property type="entry name" value="CBS-domain pair"/>
    <property type="match status" value="1"/>
</dbReference>
<dbReference type="RefSeq" id="WP_169362610.1">
    <property type="nucleotide sequence ID" value="NZ_JAAVJL010000001.1"/>
</dbReference>
<dbReference type="Pfam" id="PF00571">
    <property type="entry name" value="CBS"/>
    <property type="match status" value="2"/>
</dbReference>
<feature type="domain" description="CBS" evidence="13">
    <location>
        <begin position="16"/>
        <end position="81"/>
    </location>
</feature>
<dbReference type="CDD" id="cd00130">
    <property type="entry name" value="PAS"/>
    <property type="match status" value="8"/>
</dbReference>
<feature type="domain" description="PAS" evidence="11">
    <location>
        <begin position="161"/>
        <end position="232"/>
    </location>
</feature>
<dbReference type="CDD" id="cd16922">
    <property type="entry name" value="HATPase_EvgS-ArcB-TorS-like"/>
    <property type="match status" value="1"/>
</dbReference>
<dbReference type="PROSITE" id="PS51371">
    <property type="entry name" value="CBS"/>
    <property type="match status" value="2"/>
</dbReference>
<dbReference type="CDD" id="cd00082">
    <property type="entry name" value="HisKA"/>
    <property type="match status" value="1"/>
</dbReference>
<dbReference type="InterPro" id="IPR001789">
    <property type="entry name" value="Sig_transdc_resp-reg_receiver"/>
</dbReference>
<accession>A0ABX1LN98</accession>
<dbReference type="InterPro" id="IPR052162">
    <property type="entry name" value="Sensor_kinase/Photoreceptor"/>
</dbReference>
<comment type="catalytic activity">
    <reaction evidence="1">
        <text>ATP + protein L-histidine = ADP + protein N-phospho-L-histidine.</text>
        <dbReference type="EC" id="2.7.13.3"/>
    </reaction>
</comment>
<feature type="domain" description="PAC" evidence="12">
    <location>
        <begin position="616"/>
        <end position="668"/>
    </location>
</feature>
<feature type="modified residue" description="4-aspartylphosphate" evidence="7">
    <location>
        <position position="1644"/>
    </location>
</feature>
<dbReference type="Pfam" id="PF00989">
    <property type="entry name" value="PAS"/>
    <property type="match status" value="1"/>
</dbReference>
<dbReference type="InterPro" id="IPR046342">
    <property type="entry name" value="CBS_dom_sf"/>
</dbReference>
<feature type="domain" description="PAS" evidence="11">
    <location>
        <begin position="1177"/>
        <end position="1216"/>
    </location>
</feature>
<dbReference type="PROSITE" id="PS50112">
    <property type="entry name" value="PAS"/>
    <property type="match status" value="8"/>
</dbReference>
<organism evidence="14 15">
    <name type="scientific">Pseudanabaena yagii GIHE-NHR1</name>
    <dbReference type="NCBI Taxonomy" id="2722753"/>
    <lineage>
        <taxon>Bacteria</taxon>
        <taxon>Bacillati</taxon>
        <taxon>Cyanobacteriota</taxon>
        <taxon>Cyanophyceae</taxon>
        <taxon>Pseudanabaenales</taxon>
        <taxon>Pseudanabaenaceae</taxon>
        <taxon>Pseudanabaena</taxon>
        <taxon>Pseudanabaena yagii</taxon>
    </lineage>
</organism>
<dbReference type="InterPro" id="IPR000700">
    <property type="entry name" value="PAS-assoc_C"/>
</dbReference>
<dbReference type="InterPro" id="IPR035965">
    <property type="entry name" value="PAS-like_dom_sf"/>
</dbReference>
<feature type="domain" description="PAS" evidence="11">
    <location>
        <begin position="542"/>
        <end position="612"/>
    </location>
</feature>
<dbReference type="Pfam" id="PF00512">
    <property type="entry name" value="HisKA"/>
    <property type="match status" value="1"/>
</dbReference>
<feature type="domain" description="PAS" evidence="11">
    <location>
        <begin position="292"/>
        <end position="362"/>
    </location>
</feature>
<dbReference type="SUPFAM" id="SSF47384">
    <property type="entry name" value="Homodimeric domain of signal transducing histidine kinase"/>
    <property type="match status" value="1"/>
</dbReference>
<dbReference type="InterPro" id="IPR036097">
    <property type="entry name" value="HisK_dim/P_sf"/>
</dbReference>
<dbReference type="InterPro" id="IPR003661">
    <property type="entry name" value="HisK_dim/P_dom"/>
</dbReference>
<dbReference type="InterPro" id="IPR036890">
    <property type="entry name" value="HATPase_C_sf"/>
</dbReference>
<dbReference type="PANTHER" id="PTHR43304">
    <property type="entry name" value="PHYTOCHROME-LIKE PROTEIN CPH1"/>
    <property type="match status" value="1"/>
</dbReference>
<feature type="domain" description="Histidine kinase" evidence="9">
    <location>
        <begin position="1322"/>
        <end position="1549"/>
    </location>
</feature>
<dbReference type="PROSITE" id="PS50113">
    <property type="entry name" value="PAC"/>
    <property type="match status" value="7"/>
</dbReference>
<evidence type="ECO:0000259" key="9">
    <source>
        <dbReference type="PROSITE" id="PS50109"/>
    </source>
</evidence>
<dbReference type="Gene3D" id="3.30.450.20">
    <property type="entry name" value="PAS domain"/>
    <property type="match status" value="9"/>
</dbReference>
<evidence type="ECO:0000313" key="15">
    <source>
        <dbReference type="Proteomes" id="UP000738376"/>
    </source>
</evidence>
<dbReference type="Gene3D" id="3.10.580.10">
    <property type="entry name" value="CBS-domain"/>
    <property type="match status" value="1"/>
</dbReference>
<dbReference type="PROSITE" id="PS50109">
    <property type="entry name" value="HIS_KIN"/>
    <property type="match status" value="1"/>
</dbReference>
<dbReference type="Gene3D" id="3.40.50.2300">
    <property type="match status" value="1"/>
</dbReference>
<keyword evidence="6" id="KW-0902">Two-component regulatory system</keyword>
<keyword evidence="3 7" id="KW-0597">Phosphoprotein</keyword>
<dbReference type="InterPro" id="IPR005467">
    <property type="entry name" value="His_kinase_dom"/>
</dbReference>
<reference evidence="14 15" key="1">
    <citation type="submission" date="2020-03" db="EMBL/GenBank/DDBJ databases">
        <title>Draft Genome Sequence of 2-Methylisoborneol Producing Pseudanabaena yagii Strain GIHE-NHR1 Isolated from North Han River in South Korea.</title>
        <authorList>
            <person name="Jeong J."/>
        </authorList>
    </citation>
    <scope>NUCLEOTIDE SEQUENCE [LARGE SCALE GENOMIC DNA]</scope>
    <source>
        <strain evidence="14 15">GIHE-NHR1</strain>
    </source>
</reference>
<keyword evidence="15" id="KW-1185">Reference proteome</keyword>
<feature type="domain" description="PAC" evidence="12">
    <location>
        <begin position="994"/>
        <end position="1046"/>
    </location>
</feature>
<dbReference type="EC" id="2.7.13.3" evidence="2"/>
<name>A0ABX1LN98_9CYAN</name>
<evidence type="ECO:0000256" key="5">
    <source>
        <dbReference type="ARBA" id="ARBA00022777"/>
    </source>
</evidence>
<dbReference type="InterPro" id="IPR003594">
    <property type="entry name" value="HATPase_dom"/>
</dbReference>
<evidence type="ECO:0000256" key="4">
    <source>
        <dbReference type="ARBA" id="ARBA00022679"/>
    </source>
</evidence>
<dbReference type="Pfam" id="PF13426">
    <property type="entry name" value="PAS_9"/>
    <property type="match status" value="5"/>
</dbReference>
<feature type="domain" description="PAS" evidence="11">
    <location>
        <begin position="416"/>
        <end position="486"/>
    </location>
</feature>
<dbReference type="InterPro" id="IPR001610">
    <property type="entry name" value="PAC"/>
</dbReference>
<evidence type="ECO:0000259" key="11">
    <source>
        <dbReference type="PROSITE" id="PS50112"/>
    </source>
</evidence>
<dbReference type="Gene3D" id="2.10.70.100">
    <property type="match status" value="1"/>
</dbReference>
<dbReference type="Pfam" id="PF00072">
    <property type="entry name" value="Response_reg"/>
    <property type="match status" value="1"/>
</dbReference>
<dbReference type="SMART" id="SM00448">
    <property type="entry name" value="REC"/>
    <property type="match status" value="1"/>
</dbReference>
<feature type="domain" description="PAS" evidence="11">
    <location>
        <begin position="796"/>
        <end position="868"/>
    </location>
</feature>
<feature type="domain" description="PAS" evidence="11">
    <location>
        <begin position="921"/>
        <end position="991"/>
    </location>
</feature>
<dbReference type="InterPro" id="IPR004358">
    <property type="entry name" value="Sig_transdc_His_kin-like_C"/>
</dbReference>
<dbReference type="SUPFAM" id="SSF52172">
    <property type="entry name" value="CheY-like"/>
    <property type="match status" value="1"/>
</dbReference>
<dbReference type="Gene3D" id="1.10.287.130">
    <property type="match status" value="1"/>
</dbReference>
<evidence type="ECO:0000259" key="13">
    <source>
        <dbReference type="PROSITE" id="PS51371"/>
    </source>
</evidence>
<feature type="domain" description="PAC" evidence="12">
    <location>
        <begin position="489"/>
        <end position="541"/>
    </location>
</feature>
<dbReference type="SUPFAM" id="SSF55874">
    <property type="entry name" value="ATPase domain of HSP90 chaperone/DNA topoisomerase II/histidine kinase"/>
    <property type="match status" value="1"/>
</dbReference>
<feature type="domain" description="PAC" evidence="12">
    <location>
        <begin position="365"/>
        <end position="415"/>
    </location>
</feature>
<feature type="domain" description="PAC" evidence="12">
    <location>
        <begin position="1127"/>
        <end position="1180"/>
    </location>
</feature>
<gene>
    <name evidence="14" type="ORF">HC246_06135</name>
</gene>
<dbReference type="InterPro" id="IPR000014">
    <property type="entry name" value="PAS"/>
</dbReference>
<dbReference type="InterPro" id="IPR011006">
    <property type="entry name" value="CheY-like_superfamily"/>
</dbReference>
<feature type="domain" description="PAC" evidence="12">
    <location>
        <begin position="743"/>
        <end position="795"/>
    </location>
</feature>
<dbReference type="Gene3D" id="3.30.565.10">
    <property type="entry name" value="Histidine kinase-like ATPase, C-terminal domain"/>
    <property type="match status" value="1"/>
</dbReference>
<feature type="domain" description="Response regulatory" evidence="10">
    <location>
        <begin position="1595"/>
        <end position="1711"/>
    </location>
</feature>
<evidence type="ECO:0000256" key="1">
    <source>
        <dbReference type="ARBA" id="ARBA00000085"/>
    </source>
</evidence>
<evidence type="ECO:0000256" key="7">
    <source>
        <dbReference type="PROSITE-ProRule" id="PRU00169"/>
    </source>
</evidence>
<dbReference type="InterPro" id="IPR013655">
    <property type="entry name" value="PAS_fold_3"/>
</dbReference>
<feature type="domain" description="PAC" evidence="12">
    <location>
        <begin position="239"/>
        <end position="291"/>
    </location>
</feature>
<evidence type="ECO:0000259" key="12">
    <source>
        <dbReference type="PROSITE" id="PS50113"/>
    </source>
</evidence>
<protein>
    <recommendedName>
        <fullName evidence="2">histidine kinase</fullName>
        <ecNumber evidence="2">2.7.13.3</ecNumber>
    </recommendedName>
</protein>
<keyword evidence="4" id="KW-0808">Transferase</keyword>
<evidence type="ECO:0000256" key="6">
    <source>
        <dbReference type="ARBA" id="ARBA00023012"/>
    </source>
</evidence>
<feature type="domain" description="CBS" evidence="13">
    <location>
        <begin position="90"/>
        <end position="148"/>
    </location>
</feature>
<evidence type="ECO:0000256" key="3">
    <source>
        <dbReference type="ARBA" id="ARBA00022553"/>
    </source>
</evidence>
<dbReference type="SMART" id="SM00388">
    <property type="entry name" value="HisKA"/>
    <property type="match status" value="1"/>
</dbReference>
<dbReference type="SMART" id="SM00091">
    <property type="entry name" value="PAS"/>
    <property type="match status" value="9"/>
</dbReference>
<dbReference type="Pfam" id="PF02518">
    <property type="entry name" value="HATPase_c"/>
    <property type="match status" value="1"/>
</dbReference>
<dbReference type="InterPro" id="IPR013767">
    <property type="entry name" value="PAS_fold"/>
</dbReference>
<dbReference type="Proteomes" id="UP000738376">
    <property type="component" value="Unassembled WGS sequence"/>
</dbReference>
<evidence type="ECO:0000313" key="14">
    <source>
        <dbReference type="EMBL" id="NMF57604.1"/>
    </source>
</evidence>
<dbReference type="Pfam" id="PF08447">
    <property type="entry name" value="PAS_3"/>
    <property type="match status" value="3"/>
</dbReference>
<dbReference type="PANTHER" id="PTHR43304:SF1">
    <property type="entry name" value="PAC DOMAIN-CONTAINING PROTEIN"/>
    <property type="match status" value="1"/>
</dbReference>
<dbReference type="PRINTS" id="PR00344">
    <property type="entry name" value="BCTRLSENSOR"/>
</dbReference>
<keyword evidence="5" id="KW-0418">Kinase</keyword>
<evidence type="ECO:0000256" key="8">
    <source>
        <dbReference type="PROSITE-ProRule" id="PRU00703"/>
    </source>
</evidence>
<dbReference type="SMART" id="SM00387">
    <property type="entry name" value="HATPase_c"/>
    <property type="match status" value="1"/>
</dbReference>
<proteinExistence type="predicted"/>